<name>A0A8X7T905_CANPA</name>
<feature type="region of interest" description="Disordered" evidence="2">
    <location>
        <begin position="354"/>
        <end position="456"/>
    </location>
</feature>
<evidence type="ECO:0000313" key="4">
    <source>
        <dbReference type="Proteomes" id="UP000590412"/>
    </source>
</evidence>
<feature type="region of interest" description="Disordered" evidence="2">
    <location>
        <begin position="137"/>
        <end position="169"/>
    </location>
</feature>
<accession>A0A8X7T905</accession>
<feature type="region of interest" description="Disordered" evidence="2">
    <location>
        <begin position="270"/>
        <end position="327"/>
    </location>
</feature>
<feature type="coiled-coil region" evidence="1">
    <location>
        <begin position="225"/>
        <end position="256"/>
    </location>
</feature>
<dbReference type="Proteomes" id="UP000590412">
    <property type="component" value="Unassembled WGS sequence"/>
</dbReference>
<gene>
    <name evidence="3" type="ORF">FOB60_005406</name>
</gene>
<feature type="compositionally biased region" description="Polar residues" evidence="2">
    <location>
        <begin position="492"/>
        <end position="515"/>
    </location>
</feature>
<dbReference type="OrthoDB" id="4095869at2759"/>
<reference evidence="3" key="1">
    <citation type="submission" date="2020-03" db="EMBL/GenBank/DDBJ databases">
        <title>FDA dAtabase for Regulatory Grade micrObial Sequences (FDA-ARGOS): Supporting development and validation of Infectious Disease Dx tests.</title>
        <authorList>
            <person name="Campos J."/>
            <person name="Goldberg B."/>
            <person name="Tallon L."/>
            <person name="Sadzewicz L."/>
            <person name="Vavikolanu K."/>
            <person name="Mehta A."/>
            <person name="Aluvathingal J."/>
            <person name="Nadendla S."/>
            <person name="Nandy P."/>
            <person name="Geyer C."/>
            <person name="Yan Y."/>
            <person name="Sichtig H."/>
        </authorList>
    </citation>
    <scope>NUCLEOTIDE SEQUENCE [LARGE SCALE GENOMIC DNA]</scope>
    <source>
        <strain evidence="3">FDAARGOS_652</strain>
    </source>
</reference>
<feature type="compositionally biased region" description="Polar residues" evidence="2">
    <location>
        <begin position="310"/>
        <end position="321"/>
    </location>
</feature>
<proteinExistence type="predicted"/>
<evidence type="ECO:0000256" key="2">
    <source>
        <dbReference type="SAM" id="MobiDB-lite"/>
    </source>
</evidence>
<feature type="compositionally biased region" description="Low complexity" evidence="2">
    <location>
        <begin position="292"/>
        <end position="301"/>
    </location>
</feature>
<feature type="region of interest" description="Disordered" evidence="2">
    <location>
        <begin position="473"/>
        <end position="515"/>
    </location>
</feature>
<comment type="caution">
    <text evidence="3">The sequence shown here is derived from an EMBL/GenBank/DDBJ whole genome shotgun (WGS) entry which is preliminary data.</text>
</comment>
<evidence type="ECO:0000256" key="1">
    <source>
        <dbReference type="SAM" id="Coils"/>
    </source>
</evidence>
<sequence length="515" mass="57934">MAPDQTSQVDVPNLLDTLFEEVTLPDPTKPEPNLRLYPEIILQKSEKGNKLYASFQRYSPQFIKEVEETDKKQVLRWRNSNIESVQQIILDSWIAQNSGMSSVSDRDNFKLTKSVSTTGRANKLFVWSSSDSYIQEKKRQLQSRKSTEGKPSSQSHKPSAPAEDKPVETDAKFSTLQSELHLRLSTEKVNNKLSKSIEIEANKFIHARIQKIRDHHSEQMMKQINERKRKDHEIYLQRLKLKEEEYEKSIRQDQDQDQVGTKKSNFFETLFGLGGSTVPPNTDDENVTPANSTTSKNTPKSSKSKRTTLFGMQSLFSSSNGSKKRVDKTTMFDAEDKSDSQSIVDFNLDHSATFASEEPEEQRNSPSMSDSWRPKSPRNQEMNIPLFNVDELESLELKRSPQKSGNSKPSGSRANGHSIGTNEEDGSDDEFTEFTAATSDCYSTSSPPPSTLASAPKLSHNFFSVEKANANATPATSGNELIDLFDTKESRPSSSEINSPTPSQLHSNMDNLLDL</sequence>
<feature type="compositionally biased region" description="Acidic residues" evidence="2">
    <location>
        <begin position="422"/>
        <end position="432"/>
    </location>
</feature>
<organism evidence="3 4">
    <name type="scientific">Candida parapsilosis</name>
    <name type="common">Yeast</name>
    <dbReference type="NCBI Taxonomy" id="5480"/>
    <lineage>
        <taxon>Eukaryota</taxon>
        <taxon>Fungi</taxon>
        <taxon>Dikarya</taxon>
        <taxon>Ascomycota</taxon>
        <taxon>Saccharomycotina</taxon>
        <taxon>Pichiomycetes</taxon>
        <taxon>Debaryomycetaceae</taxon>
        <taxon>Candida/Lodderomyces clade</taxon>
        <taxon>Candida</taxon>
    </lineage>
</organism>
<feature type="compositionally biased region" description="Polar residues" evidence="2">
    <location>
        <begin position="402"/>
        <end position="421"/>
    </location>
</feature>
<dbReference type="EMBL" id="JABWAB010000011">
    <property type="protein sequence ID" value="KAF6044313.1"/>
    <property type="molecule type" value="Genomic_DNA"/>
</dbReference>
<dbReference type="AlphaFoldDB" id="A0A8X7T905"/>
<evidence type="ECO:0000313" key="3">
    <source>
        <dbReference type="EMBL" id="KAF6044313.1"/>
    </source>
</evidence>
<keyword evidence="1" id="KW-0175">Coiled coil</keyword>
<protein>
    <submittedName>
        <fullName evidence="3">Uncharacterized protein</fullName>
    </submittedName>
</protein>